<evidence type="ECO:0000313" key="9">
    <source>
        <dbReference type="Proteomes" id="UP000606730"/>
    </source>
</evidence>
<feature type="transmembrane region" description="Helical" evidence="6">
    <location>
        <begin position="320"/>
        <end position="344"/>
    </location>
</feature>
<name>A0A917EKK8_9RHOB</name>
<protein>
    <submittedName>
        <fullName evidence="8">ABC transporter permease</fullName>
    </submittedName>
</protein>
<evidence type="ECO:0000259" key="7">
    <source>
        <dbReference type="Pfam" id="PF02687"/>
    </source>
</evidence>
<feature type="transmembrane region" description="Helical" evidence="6">
    <location>
        <begin position="264"/>
        <end position="291"/>
    </location>
</feature>
<dbReference type="PANTHER" id="PTHR30287">
    <property type="entry name" value="MEMBRANE COMPONENT OF PREDICTED ABC SUPERFAMILY METABOLITE UPTAKE TRANSPORTER"/>
    <property type="match status" value="1"/>
</dbReference>
<organism evidence="8 9">
    <name type="scientific">Actibacterium pelagium</name>
    <dbReference type="NCBI Taxonomy" id="2029103"/>
    <lineage>
        <taxon>Bacteria</taxon>
        <taxon>Pseudomonadati</taxon>
        <taxon>Pseudomonadota</taxon>
        <taxon>Alphaproteobacteria</taxon>
        <taxon>Rhodobacterales</taxon>
        <taxon>Roseobacteraceae</taxon>
        <taxon>Actibacterium</taxon>
    </lineage>
</organism>
<feature type="transmembrane region" description="Helical" evidence="6">
    <location>
        <begin position="668"/>
        <end position="690"/>
    </location>
</feature>
<keyword evidence="4 6" id="KW-1133">Transmembrane helix</keyword>
<dbReference type="Pfam" id="PF02687">
    <property type="entry name" value="FtsX"/>
    <property type="match status" value="2"/>
</dbReference>
<evidence type="ECO:0000256" key="5">
    <source>
        <dbReference type="ARBA" id="ARBA00023136"/>
    </source>
</evidence>
<keyword evidence="5 6" id="KW-0472">Membrane</keyword>
<gene>
    <name evidence="8" type="ORF">GCM10011517_26760</name>
</gene>
<evidence type="ECO:0000256" key="4">
    <source>
        <dbReference type="ARBA" id="ARBA00022989"/>
    </source>
</evidence>
<dbReference type="OrthoDB" id="343744at2"/>
<dbReference type="GO" id="GO:0005886">
    <property type="term" value="C:plasma membrane"/>
    <property type="evidence" value="ECO:0007669"/>
    <property type="project" value="UniProtKB-SubCell"/>
</dbReference>
<evidence type="ECO:0000256" key="3">
    <source>
        <dbReference type="ARBA" id="ARBA00022692"/>
    </source>
</evidence>
<comment type="caution">
    <text evidence="8">The sequence shown here is derived from an EMBL/GenBank/DDBJ whole genome shotgun (WGS) entry which is preliminary data.</text>
</comment>
<keyword evidence="9" id="KW-1185">Reference proteome</keyword>
<feature type="transmembrane region" description="Helical" evidence="6">
    <location>
        <begin position="757"/>
        <end position="778"/>
    </location>
</feature>
<dbReference type="PANTHER" id="PTHR30287:SF2">
    <property type="entry name" value="BLL1001 PROTEIN"/>
    <property type="match status" value="1"/>
</dbReference>
<dbReference type="InterPro" id="IPR003838">
    <property type="entry name" value="ABC3_permease_C"/>
</dbReference>
<feature type="domain" description="ABC3 transporter permease C-terminal" evidence="7">
    <location>
        <begin position="667"/>
        <end position="785"/>
    </location>
</feature>
<evidence type="ECO:0000313" key="8">
    <source>
        <dbReference type="EMBL" id="GGE57629.1"/>
    </source>
</evidence>
<dbReference type="AlphaFoldDB" id="A0A917EKK8"/>
<dbReference type="EMBL" id="BMKN01000002">
    <property type="protein sequence ID" value="GGE57629.1"/>
    <property type="molecule type" value="Genomic_DNA"/>
</dbReference>
<feature type="transmembrane region" description="Helical" evidence="6">
    <location>
        <begin position="365"/>
        <end position="386"/>
    </location>
</feature>
<evidence type="ECO:0000256" key="2">
    <source>
        <dbReference type="ARBA" id="ARBA00022475"/>
    </source>
</evidence>
<keyword evidence="3 6" id="KW-0812">Transmembrane</keyword>
<evidence type="ECO:0000256" key="1">
    <source>
        <dbReference type="ARBA" id="ARBA00004651"/>
    </source>
</evidence>
<dbReference type="RefSeq" id="WP_095594554.1">
    <property type="nucleotide sequence ID" value="NZ_BMKN01000002.1"/>
</dbReference>
<dbReference type="InterPro" id="IPR038766">
    <property type="entry name" value="Membrane_comp_ABC_pdt"/>
</dbReference>
<reference evidence="8" key="2">
    <citation type="submission" date="2020-09" db="EMBL/GenBank/DDBJ databases">
        <authorList>
            <person name="Sun Q."/>
            <person name="Zhou Y."/>
        </authorList>
    </citation>
    <scope>NUCLEOTIDE SEQUENCE</scope>
    <source>
        <strain evidence="8">CGMCC 1.16012</strain>
    </source>
</reference>
<comment type="subcellular location">
    <subcellularLocation>
        <location evidence="1">Cell membrane</location>
        <topology evidence="1">Multi-pass membrane protein</topology>
    </subcellularLocation>
</comment>
<accession>A0A917EKK8</accession>
<feature type="transmembrane region" description="Helical" evidence="6">
    <location>
        <begin position="711"/>
        <end position="737"/>
    </location>
</feature>
<reference evidence="8" key="1">
    <citation type="journal article" date="2014" name="Int. J. Syst. Evol. Microbiol.">
        <title>Complete genome sequence of Corynebacterium casei LMG S-19264T (=DSM 44701T), isolated from a smear-ripened cheese.</title>
        <authorList>
            <consortium name="US DOE Joint Genome Institute (JGI-PGF)"/>
            <person name="Walter F."/>
            <person name="Albersmeier A."/>
            <person name="Kalinowski J."/>
            <person name="Ruckert C."/>
        </authorList>
    </citation>
    <scope>NUCLEOTIDE SEQUENCE</scope>
    <source>
        <strain evidence="8">CGMCC 1.16012</strain>
    </source>
</reference>
<proteinExistence type="predicted"/>
<evidence type="ECO:0000256" key="6">
    <source>
        <dbReference type="SAM" id="Phobius"/>
    </source>
</evidence>
<dbReference type="Proteomes" id="UP000606730">
    <property type="component" value="Unassembled WGS sequence"/>
</dbReference>
<sequence>MIVLRALLSHWVQRPVQLASLLLGLALATALFTGVQAINAEARTSYARAAAMLGQDQLSRIEAEDGQLFDQASFVKLRRAGWKVSPVVEGELRVAGSTARLMGVEPVSAPASAAPAPLAETNELLRFLQGNVGFAAPATAANWSSIDPLPELRPLEGLIEGVVLLDIGQAQRLLGMEGQISHLVLADGGEGASALPQGLVIRPPGGAGDVARLTDSFHLNLTAFGLLSFVVGLFIVHGAVGLAFEQRRAMFRTLRALGVPLNGLMASLLTELLVLAFLAGVVGVALGYLVASLLLPDVSATLRGLYGASVASSLSLQPSWWLGGLAVSLIGALIAAGQSLWRLASMPLLAPAQPRAWMRASERGMRMQLGAGIALLGISGLLIWQAQGLVTGFAALGTLLLGAALCLPVLLGWVLQRLTAAARGVGREWFWADTGQQLPGVSLALMALLLALSANIGVGTMVSSFRMTFVEWLDQRLSSELYATARDQAEGEALRAWLADQDVDVLPIWNVKVELFNAPAELFGVTDHPTYRQNWRLLQALEAPWDKLAAGDHVMINEQLARREGLWPGDALTLPNGRAMTVAGVYGDYGNPLAQLHVTTDLLVQLYPDVPRLRHAVRVAPDQAEALRQALITDFGLPASQMIDQASIKQASLNVFERTFTVTAALNVLTMAVAGFALLTSLLTLSGMRLPQLAPVWAMGWTRRRLAGAELLRAILLAGFVMVCAVPLGLALSWILLNVVNVAAFGWQLPMFLFPGQWATLGLLALVVAGLAALWPAWRLSKLPPAELLKVFANER</sequence>
<feature type="domain" description="ABC3 transporter permease C-terminal" evidence="7">
    <location>
        <begin position="223"/>
        <end position="347"/>
    </location>
</feature>
<feature type="transmembrane region" description="Helical" evidence="6">
    <location>
        <begin position="436"/>
        <end position="458"/>
    </location>
</feature>
<feature type="transmembrane region" description="Helical" evidence="6">
    <location>
        <begin position="221"/>
        <end position="244"/>
    </location>
</feature>
<keyword evidence="2" id="KW-1003">Cell membrane</keyword>
<feature type="transmembrane region" description="Helical" evidence="6">
    <location>
        <begin position="392"/>
        <end position="415"/>
    </location>
</feature>